<reference evidence="2 3" key="1">
    <citation type="submission" date="2019-09" db="EMBL/GenBank/DDBJ databases">
        <authorList>
            <consortium name="DOE Joint Genome Institute"/>
            <person name="Mondo S.J."/>
            <person name="Navarro-Mendoza M.I."/>
            <person name="Perez-Arques C."/>
            <person name="Panchal S."/>
            <person name="Nicolas F.E."/>
            <person name="Ganguly P."/>
            <person name="Pangilinan J."/>
            <person name="Grigoriev I."/>
            <person name="Heitman J."/>
            <person name="Sanya K."/>
            <person name="Garre V."/>
        </authorList>
    </citation>
    <scope>NUCLEOTIDE SEQUENCE [LARGE SCALE GENOMIC DNA]</scope>
    <source>
        <strain evidence="2 3">MU402</strain>
    </source>
</reference>
<evidence type="ECO:0000313" key="3">
    <source>
        <dbReference type="Proteomes" id="UP000469890"/>
    </source>
</evidence>
<accession>A0A8H4BJV7</accession>
<protein>
    <submittedName>
        <fullName evidence="2">Uncharacterized protein</fullName>
    </submittedName>
</protein>
<feature type="transmembrane region" description="Helical" evidence="1">
    <location>
        <begin position="59"/>
        <end position="76"/>
    </location>
</feature>
<feature type="transmembrane region" description="Helical" evidence="1">
    <location>
        <begin position="32"/>
        <end position="53"/>
    </location>
</feature>
<keyword evidence="1" id="KW-0472">Membrane</keyword>
<evidence type="ECO:0000256" key="1">
    <source>
        <dbReference type="SAM" id="Phobius"/>
    </source>
</evidence>
<sequence>MTRPPTACKHLQLSITGSIDIHKQKRYLADGLLGLLFGLHGGIGSSGCGLSSVVNCRHCVLVCVAVAMVFETIQCINKKKNKRIRFLRDPPIYNPHTEKKNFQSPSAQRFFIISNSIRCSIFGTLIKRLICLFERVRLSCCSFLAWTPGLLIAHYTNLPRR</sequence>
<evidence type="ECO:0000313" key="2">
    <source>
        <dbReference type="EMBL" id="KAF1803667.1"/>
    </source>
</evidence>
<keyword evidence="1" id="KW-0812">Transmembrane</keyword>
<comment type="caution">
    <text evidence="2">The sequence shown here is derived from an EMBL/GenBank/DDBJ whole genome shotgun (WGS) entry which is preliminary data.</text>
</comment>
<keyword evidence="1" id="KW-1133">Transmembrane helix</keyword>
<dbReference type="AlphaFoldDB" id="A0A8H4BJV7"/>
<name>A0A8H4BJV7_MUCCL</name>
<proteinExistence type="predicted"/>
<organism evidence="2 3">
    <name type="scientific">Mucor circinelloides f. lusitanicus</name>
    <name type="common">Mucor racemosus var. lusitanicus</name>
    <dbReference type="NCBI Taxonomy" id="29924"/>
    <lineage>
        <taxon>Eukaryota</taxon>
        <taxon>Fungi</taxon>
        <taxon>Fungi incertae sedis</taxon>
        <taxon>Mucoromycota</taxon>
        <taxon>Mucoromycotina</taxon>
        <taxon>Mucoromycetes</taxon>
        <taxon>Mucorales</taxon>
        <taxon>Mucorineae</taxon>
        <taxon>Mucoraceae</taxon>
        <taxon>Mucor</taxon>
    </lineage>
</organism>
<dbReference type="EMBL" id="JAAECE010000003">
    <property type="protein sequence ID" value="KAF1803667.1"/>
    <property type="molecule type" value="Genomic_DNA"/>
</dbReference>
<dbReference type="Proteomes" id="UP000469890">
    <property type="component" value="Unassembled WGS sequence"/>
</dbReference>
<gene>
    <name evidence="2" type="ORF">FB192DRAFT_1081998</name>
</gene>